<dbReference type="PRINTS" id="PR00138">
    <property type="entry name" value="MATRIXIN"/>
</dbReference>
<evidence type="ECO:0000256" key="1">
    <source>
        <dbReference type="ARBA" id="ARBA00010370"/>
    </source>
</evidence>
<proteinExistence type="inferred from homology"/>
<dbReference type="AlphaFoldDB" id="A0A7M5WVU1"/>
<sequence length="591" mass="67815">MMELGKILLVSIVIATVSIKDSVNSEDAAEKEKYAKKYLTKYGYKSNWLLIYPKYSYEQDLRTFQAYFGQRVSGVLTEETYSLMKQERCGMSDVGFRLGKETEQEKKHDFVLQGTKWTKNTILWDFKSLPKHSKQQREKYSKIITKSFERWSKHTNLRFEKSSLNPDIVINIAKDFHRDPYPFTKEFKDLGHAFYPLNQRGLAGDIHLNQDLVEGKADADFHWLFTHMIGHSLGIEHTNDPTSIMHPINKNFQNEADFQISTGDRKAVQQLYGKPPPVLKTTVETQKTEPTTGTIQMSTVKQSDDKLTTTPPAIRISTMTTPTTTTTSPTKTTTIPKTTTTTPTTTTTIPSKSTMTTPSRTTTTQSNVNRKTCPEFEVTALVYYPFHKRLLVYLQSDEIMMVNSKGVSYTTSRYALIARRGKYLKCVDASATVRIRGKDYMAVFSKDSYFLYHLRYFQFASGPHSIHNGQNPLKLKMPPWVRKIDASMTIKRQLYIINTRYVWKTNLNNLQTTDEGQAKDIQDVFPGVPNDLSAAFSGVHQGKRLTYFVKNDLIYLYNERTKIVMDGYPKHWGETILNCKDAGKNVINVRH</sequence>
<evidence type="ECO:0000256" key="5">
    <source>
        <dbReference type="ARBA" id="ARBA00022833"/>
    </source>
</evidence>
<feature type="binding site" evidence="8">
    <location>
        <position position="207"/>
    </location>
    <ligand>
        <name>Zn(2+)</name>
        <dbReference type="ChEBI" id="CHEBI:29105"/>
        <label>1</label>
    </ligand>
</feature>
<dbReference type="SMART" id="SM00120">
    <property type="entry name" value="HX"/>
    <property type="match status" value="2"/>
</dbReference>
<dbReference type="PANTHER" id="PTHR10201:SF323">
    <property type="entry name" value="MATRIX METALLOPROTEINASE-21"/>
    <property type="match status" value="1"/>
</dbReference>
<evidence type="ECO:0000256" key="2">
    <source>
        <dbReference type="ARBA" id="ARBA00022670"/>
    </source>
</evidence>
<organism evidence="13 14">
    <name type="scientific">Clytia hemisphaerica</name>
    <dbReference type="NCBI Taxonomy" id="252671"/>
    <lineage>
        <taxon>Eukaryota</taxon>
        <taxon>Metazoa</taxon>
        <taxon>Cnidaria</taxon>
        <taxon>Hydrozoa</taxon>
        <taxon>Hydroidolina</taxon>
        <taxon>Leptothecata</taxon>
        <taxon>Obeliida</taxon>
        <taxon>Clytiidae</taxon>
        <taxon>Clytia</taxon>
    </lineage>
</organism>
<dbReference type="GO" id="GO:0008270">
    <property type="term" value="F:zinc ion binding"/>
    <property type="evidence" value="ECO:0007669"/>
    <property type="project" value="InterPro"/>
</dbReference>
<evidence type="ECO:0000313" key="13">
    <source>
        <dbReference type="EnsemblMetazoa" id="CLYHEMP013591.1"/>
    </source>
</evidence>
<feature type="binding site" evidence="8">
    <location>
        <position position="179"/>
    </location>
    <ligand>
        <name>Zn(2+)</name>
        <dbReference type="ChEBI" id="CHEBI:29105"/>
        <label>1</label>
    </ligand>
</feature>
<dbReference type="GO" id="GO:0030198">
    <property type="term" value="P:extracellular matrix organization"/>
    <property type="evidence" value="ECO:0007669"/>
    <property type="project" value="TreeGrafter"/>
</dbReference>
<dbReference type="Pfam" id="PF00413">
    <property type="entry name" value="Peptidase_M10"/>
    <property type="match status" value="1"/>
</dbReference>
<evidence type="ECO:0000313" key="14">
    <source>
        <dbReference type="Proteomes" id="UP000594262"/>
    </source>
</evidence>
<evidence type="ECO:0000259" key="12">
    <source>
        <dbReference type="SMART" id="SM00235"/>
    </source>
</evidence>
<dbReference type="PIRSF" id="PIRSF001191">
    <property type="entry name" value="Peptidase_M10A_matrix"/>
    <property type="match status" value="1"/>
</dbReference>
<dbReference type="GO" id="GO:0030574">
    <property type="term" value="P:collagen catabolic process"/>
    <property type="evidence" value="ECO:0007669"/>
    <property type="project" value="TreeGrafter"/>
</dbReference>
<comment type="similarity">
    <text evidence="1">Belongs to the peptidase M10A family.</text>
</comment>
<evidence type="ECO:0000256" key="10">
    <source>
        <dbReference type="SAM" id="MobiDB-lite"/>
    </source>
</evidence>
<dbReference type="GO" id="GO:0031012">
    <property type="term" value="C:extracellular matrix"/>
    <property type="evidence" value="ECO:0007669"/>
    <property type="project" value="InterPro"/>
</dbReference>
<keyword evidence="4" id="KW-0378">Hydrolase</keyword>
<comment type="cofactor">
    <cofactor evidence="8">
        <name>Zn(2+)</name>
        <dbReference type="ChEBI" id="CHEBI:29105"/>
    </cofactor>
    <text evidence="8">Binds 2 Zn(2+) ions per subunit.</text>
</comment>
<protein>
    <recommendedName>
        <fullName evidence="12">Peptidase metallopeptidase domain-containing protein</fullName>
    </recommendedName>
</protein>
<keyword evidence="3 7" id="KW-0479">Metal-binding</keyword>
<dbReference type="OrthoDB" id="406838at2759"/>
<keyword evidence="11" id="KW-0732">Signal</keyword>
<feature type="binding site" evidence="8">
    <location>
        <position position="205"/>
    </location>
    <ligand>
        <name>Ca(2+)</name>
        <dbReference type="ChEBI" id="CHEBI:29108"/>
        <label>2</label>
    </ligand>
</feature>
<reference evidence="13" key="1">
    <citation type="submission" date="2021-01" db="UniProtKB">
        <authorList>
            <consortium name="EnsemblMetazoa"/>
        </authorList>
    </citation>
    <scope>IDENTIFICATION</scope>
</reference>
<evidence type="ECO:0000256" key="7">
    <source>
        <dbReference type="PIRSR" id="PIRSR001191-2"/>
    </source>
</evidence>
<keyword evidence="2" id="KW-0645">Protease</keyword>
<dbReference type="SUPFAM" id="SSF50923">
    <property type="entry name" value="Hemopexin-like domain"/>
    <property type="match status" value="1"/>
</dbReference>
<dbReference type="Proteomes" id="UP000594262">
    <property type="component" value="Unplaced"/>
</dbReference>
<evidence type="ECO:0000256" key="11">
    <source>
        <dbReference type="SAM" id="SignalP"/>
    </source>
</evidence>
<keyword evidence="5 7" id="KW-0862">Zinc</keyword>
<dbReference type="SMART" id="SM00235">
    <property type="entry name" value="ZnMc"/>
    <property type="match status" value="1"/>
</dbReference>
<keyword evidence="14" id="KW-1185">Reference proteome</keyword>
<dbReference type="Gene3D" id="3.40.390.10">
    <property type="entry name" value="Collagenase (Catalytic Domain)"/>
    <property type="match status" value="1"/>
</dbReference>
<keyword evidence="8" id="KW-0106">Calcium</keyword>
<name>A0A7M5WVU1_9CNID</name>
<dbReference type="InterPro" id="IPR018487">
    <property type="entry name" value="Hemopexin-like_repeat"/>
</dbReference>
<dbReference type="PANTHER" id="PTHR10201">
    <property type="entry name" value="MATRIX METALLOPROTEINASE"/>
    <property type="match status" value="1"/>
</dbReference>
<evidence type="ECO:0000256" key="3">
    <source>
        <dbReference type="ARBA" id="ARBA00022723"/>
    </source>
</evidence>
<feature type="domain" description="Peptidase metallopeptidase" evidence="12">
    <location>
        <begin position="113"/>
        <end position="274"/>
    </location>
</feature>
<dbReference type="InterPro" id="IPR001818">
    <property type="entry name" value="Pept_M10_metallopeptidase"/>
</dbReference>
<dbReference type="InterPro" id="IPR021190">
    <property type="entry name" value="Pept_M10A"/>
</dbReference>
<feature type="region of interest" description="Disordered" evidence="10">
    <location>
        <begin position="318"/>
        <end position="368"/>
    </location>
</feature>
<feature type="binding site" evidence="7">
    <location>
        <position position="227"/>
    </location>
    <ligand>
        <name>Zn(2+)</name>
        <dbReference type="ChEBI" id="CHEBI:29105"/>
        <label>2</label>
        <note>catalytic</note>
    </ligand>
</feature>
<feature type="binding site" evidence="8">
    <location>
        <position position="177"/>
    </location>
    <ligand>
        <name>Zn(2+)</name>
        <dbReference type="ChEBI" id="CHEBI:29105"/>
        <label>1</label>
    </ligand>
</feature>
<keyword evidence="6" id="KW-0482">Metalloprotease</keyword>
<dbReference type="InterPro" id="IPR036375">
    <property type="entry name" value="Hemopexin-like_dom_sf"/>
</dbReference>
<dbReference type="SUPFAM" id="SSF47090">
    <property type="entry name" value="PGBD-like"/>
    <property type="match status" value="1"/>
</dbReference>
<dbReference type="InterPro" id="IPR036365">
    <property type="entry name" value="PGBD-like_sf"/>
</dbReference>
<feature type="binding site" evidence="8">
    <location>
        <position position="167"/>
    </location>
    <ligand>
        <name>Ca(2+)</name>
        <dbReference type="ChEBI" id="CHEBI:29108"/>
        <label>2</label>
    </ligand>
</feature>
<dbReference type="InterPro" id="IPR024079">
    <property type="entry name" value="MetalloPept_cat_dom_sf"/>
</dbReference>
<dbReference type="GO" id="GO:0006508">
    <property type="term" value="P:proteolysis"/>
    <property type="evidence" value="ECO:0007669"/>
    <property type="project" value="UniProtKB-KW"/>
</dbReference>
<dbReference type="PROSITE" id="PS51642">
    <property type="entry name" value="HEMOPEXIN_2"/>
    <property type="match status" value="1"/>
</dbReference>
<evidence type="ECO:0000256" key="9">
    <source>
        <dbReference type="PROSITE-ProRule" id="PRU01011"/>
    </source>
</evidence>
<dbReference type="Gene3D" id="2.110.10.10">
    <property type="entry name" value="Hemopexin-like domain"/>
    <property type="match status" value="1"/>
</dbReference>
<feature type="signal peptide" evidence="11">
    <location>
        <begin position="1"/>
        <end position="19"/>
    </location>
</feature>
<dbReference type="GO" id="GO:0004222">
    <property type="term" value="F:metalloendopeptidase activity"/>
    <property type="evidence" value="ECO:0007669"/>
    <property type="project" value="InterPro"/>
</dbReference>
<dbReference type="SUPFAM" id="SSF55486">
    <property type="entry name" value="Metalloproteases ('zincins'), catalytic domain"/>
    <property type="match status" value="1"/>
</dbReference>
<feature type="compositionally biased region" description="Low complexity" evidence="10">
    <location>
        <begin position="318"/>
        <end position="366"/>
    </location>
</feature>
<feature type="binding site" evidence="7">
    <location>
        <position position="231"/>
    </location>
    <ligand>
        <name>Zn(2+)</name>
        <dbReference type="ChEBI" id="CHEBI:29105"/>
        <label>2</label>
        <note>catalytic</note>
    </ligand>
</feature>
<accession>A0A7M5WVU1</accession>
<feature type="binding site" description="in inhibited form" evidence="8">
    <location>
        <position position="89"/>
    </location>
    <ligand>
        <name>Zn(2+)</name>
        <dbReference type="ChEBI" id="CHEBI:29105"/>
        <label>2</label>
        <note>catalytic</note>
    </ligand>
</feature>
<evidence type="ECO:0000256" key="6">
    <source>
        <dbReference type="ARBA" id="ARBA00023049"/>
    </source>
</evidence>
<feature type="binding site" evidence="8">
    <location>
        <position position="192"/>
    </location>
    <ligand>
        <name>Zn(2+)</name>
        <dbReference type="ChEBI" id="CHEBI:29105"/>
        <label>1</label>
    </ligand>
</feature>
<feature type="repeat" description="Hemopexin" evidence="9">
    <location>
        <begin position="529"/>
        <end position="579"/>
    </location>
</feature>
<evidence type="ECO:0000256" key="4">
    <source>
        <dbReference type="ARBA" id="ARBA00022801"/>
    </source>
</evidence>
<feature type="chain" id="PRO_5029446343" description="Peptidase metallopeptidase domain-containing protein" evidence="11">
    <location>
        <begin position="20"/>
        <end position="591"/>
    </location>
</feature>
<dbReference type="EnsemblMetazoa" id="CLYHEMT013591.1">
    <property type="protein sequence ID" value="CLYHEMP013591.1"/>
    <property type="gene ID" value="CLYHEMG013591"/>
</dbReference>
<comment type="cofactor">
    <cofactor evidence="8">
        <name>Ca(2+)</name>
        <dbReference type="ChEBI" id="CHEBI:29108"/>
    </cofactor>
    <text evidence="8">Can bind about 5 Ca(2+) ions per subunit.</text>
</comment>
<evidence type="ECO:0000256" key="8">
    <source>
        <dbReference type="PIRSR" id="PIRSR621190-2"/>
    </source>
</evidence>
<dbReference type="InterPro" id="IPR006026">
    <property type="entry name" value="Peptidase_Metallo"/>
</dbReference>
<feature type="binding site" evidence="7">
    <location>
        <position position="237"/>
    </location>
    <ligand>
        <name>Zn(2+)</name>
        <dbReference type="ChEBI" id="CHEBI:29105"/>
        <label>2</label>
        <note>catalytic</note>
    </ligand>
</feature>
<feature type="binding site" evidence="8">
    <location>
        <position position="245"/>
    </location>
    <ligand>
        <name>Zn(2+)</name>
        <dbReference type="ChEBI" id="CHEBI:29105"/>
        <label>2</label>
        <note>catalytic</note>
    </ligand>
</feature>